<accession>A0A9N9C3E6</accession>
<evidence type="ECO:0000256" key="2">
    <source>
        <dbReference type="ARBA" id="ARBA00022676"/>
    </source>
</evidence>
<dbReference type="InterPro" id="IPR001173">
    <property type="entry name" value="Glyco_trans_2-like"/>
</dbReference>
<comment type="similarity">
    <text evidence="1">Belongs to the glycosyltransferase 2 family.</text>
</comment>
<dbReference type="PANTHER" id="PTHR43179">
    <property type="entry name" value="RHAMNOSYLTRANSFERASE WBBL"/>
    <property type="match status" value="1"/>
</dbReference>
<organism evidence="5 6">
    <name type="scientific">Diversispora eburnea</name>
    <dbReference type="NCBI Taxonomy" id="1213867"/>
    <lineage>
        <taxon>Eukaryota</taxon>
        <taxon>Fungi</taxon>
        <taxon>Fungi incertae sedis</taxon>
        <taxon>Mucoromycota</taxon>
        <taxon>Glomeromycotina</taxon>
        <taxon>Glomeromycetes</taxon>
        <taxon>Diversisporales</taxon>
        <taxon>Diversisporaceae</taxon>
        <taxon>Diversispora</taxon>
    </lineage>
</organism>
<dbReference type="AlphaFoldDB" id="A0A9N9C3E6"/>
<reference evidence="5" key="1">
    <citation type="submission" date="2021-06" db="EMBL/GenBank/DDBJ databases">
        <authorList>
            <person name="Kallberg Y."/>
            <person name="Tangrot J."/>
            <person name="Rosling A."/>
        </authorList>
    </citation>
    <scope>NUCLEOTIDE SEQUENCE</scope>
    <source>
        <strain evidence="5">AZ414A</strain>
    </source>
</reference>
<keyword evidence="3" id="KW-0808">Transferase</keyword>
<dbReference type="Proteomes" id="UP000789706">
    <property type="component" value="Unassembled WGS sequence"/>
</dbReference>
<proteinExistence type="inferred from homology"/>
<gene>
    <name evidence="5" type="ORF">DEBURN_LOCUS8785</name>
</gene>
<evidence type="ECO:0000256" key="3">
    <source>
        <dbReference type="ARBA" id="ARBA00022679"/>
    </source>
</evidence>
<evidence type="ECO:0000313" key="6">
    <source>
        <dbReference type="Proteomes" id="UP000789706"/>
    </source>
</evidence>
<keyword evidence="6" id="KW-1185">Reference proteome</keyword>
<dbReference type="PANTHER" id="PTHR43179:SF12">
    <property type="entry name" value="GALACTOFURANOSYLTRANSFERASE GLFT2"/>
    <property type="match status" value="1"/>
</dbReference>
<feature type="domain" description="Glycosyltransferase 2-like" evidence="4">
    <location>
        <begin position="103"/>
        <end position="210"/>
    </location>
</feature>
<sequence>MTGAIYSGIIYDIKNLWFDKSSYYYNSSLKLWDRLIITFLKITALLCYSNGRFKNEFQELQSKTLNVDMSAENYKETFLIPIEQEFREKTTVVVVVPIYLTSKNSLLQARAVLKCLAGQTISPMAVVVVDDASPFQYEYEEIFPTDSTDSYINIIYIKLEKNGGPGNARNHGINVAFTLNPVLIMFTDMDCQPFQFWVESAIEYFENNRQKYGNCMILSGLTQSLGDTHFDLYHDLFGTLNGLYLPSDESLLYGTTCNLCAPTQLLKAMTFDEDFQKASFEDVEFCIRARKLFNTKTLFVEKMKIYHDFAYISIIDKKWWKSLNAFKDNYIRFGRLFQKYGEWEPLMLAKHYEYNSWRVGLDVIHLNQF</sequence>
<name>A0A9N9C3E6_9GLOM</name>
<keyword evidence="2" id="KW-0328">Glycosyltransferase</keyword>
<dbReference type="InterPro" id="IPR029044">
    <property type="entry name" value="Nucleotide-diphossugar_trans"/>
</dbReference>
<dbReference type="SUPFAM" id="SSF53448">
    <property type="entry name" value="Nucleotide-diphospho-sugar transferases"/>
    <property type="match status" value="1"/>
</dbReference>
<dbReference type="Gene3D" id="3.90.550.10">
    <property type="entry name" value="Spore Coat Polysaccharide Biosynthesis Protein SpsA, Chain A"/>
    <property type="match status" value="1"/>
</dbReference>
<evidence type="ECO:0000256" key="1">
    <source>
        <dbReference type="ARBA" id="ARBA00006739"/>
    </source>
</evidence>
<dbReference type="EMBL" id="CAJVPK010001405">
    <property type="protein sequence ID" value="CAG8585493.1"/>
    <property type="molecule type" value="Genomic_DNA"/>
</dbReference>
<evidence type="ECO:0000313" key="5">
    <source>
        <dbReference type="EMBL" id="CAG8585493.1"/>
    </source>
</evidence>
<dbReference type="GO" id="GO:0016757">
    <property type="term" value="F:glycosyltransferase activity"/>
    <property type="evidence" value="ECO:0007669"/>
    <property type="project" value="UniProtKB-KW"/>
</dbReference>
<comment type="caution">
    <text evidence="5">The sequence shown here is derived from an EMBL/GenBank/DDBJ whole genome shotgun (WGS) entry which is preliminary data.</text>
</comment>
<evidence type="ECO:0000259" key="4">
    <source>
        <dbReference type="Pfam" id="PF00535"/>
    </source>
</evidence>
<dbReference type="Pfam" id="PF00535">
    <property type="entry name" value="Glycos_transf_2"/>
    <property type="match status" value="1"/>
</dbReference>
<protein>
    <submittedName>
        <fullName evidence="5">7460_t:CDS:1</fullName>
    </submittedName>
</protein>
<dbReference type="OrthoDB" id="2363755at2759"/>